<dbReference type="EMBL" id="CAJNOQ010002896">
    <property type="protein sequence ID" value="CAF0984679.1"/>
    <property type="molecule type" value="Genomic_DNA"/>
</dbReference>
<keyword evidence="6" id="KW-0695">RNA-directed DNA polymerase</keyword>
<dbReference type="OrthoDB" id="8022549at2759"/>
<dbReference type="Pfam" id="PF17917">
    <property type="entry name" value="RT_RNaseH"/>
    <property type="match status" value="1"/>
</dbReference>
<evidence type="ECO:0000256" key="6">
    <source>
        <dbReference type="ARBA" id="ARBA00022918"/>
    </source>
</evidence>
<keyword evidence="4" id="KW-0255">Endonuclease</keyword>
<dbReference type="SUPFAM" id="SSF56672">
    <property type="entry name" value="DNA/RNA polymerases"/>
    <property type="match status" value="1"/>
</dbReference>
<feature type="domain" description="Reverse transcriptase RNase H-like" evidence="7">
    <location>
        <begin position="8"/>
        <end position="96"/>
    </location>
</feature>
<dbReference type="Proteomes" id="UP000663829">
    <property type="component" value="Unassembled WGS sequence"/>
</dbReference>
<comment type="caution">
    <text evidence="8">The sequence shown here is derived from an EMBL/GenBank/DDBJ whole genome shotgun (WGS) entry which is preliminary data.</text>
</comment>
<dbReference type="PANTHER" id="PTHR37984">
    <property type="entry name" value="PROTEIN CBG26694"/>
    <property type="match status" value="1"/>
</dbReference>
<accession>A0A814FGD3</accession>
<dbReference type="InterPro" id="IPR041373">
    <property type="entry name" value="RT_RNaseH"/>
</dbReference>
<organism evidence="8 10">
    <name type="scientific">Didymodactylos carnosus</name>
    <dbReference type="NCBI Taxonomy" id="1234261"/>
    <lineage>
        <taxon>Eukaryota</taxon>
        <taxon>Metazoa</taxon>
        <taxon>Spiralia</taxon>
        <taxon>Gnathifera</taxon>
        <taxon>Rotifera</taxon>
        <taxon>Eurotatoria</taxon>
        <taxon>Bdelloidea</taxon>
        <taxon>Philodinida</taxon>
        <taxon>Philodinidae</taxon>
        <taxon>Didymodactylos</taxon>
    </lineage>
</organism>
<dbReference type="InterPro" id="IPR050951">
    <property type="entry name" value="Retrovirus_Pol_polyprotein"/>
</dbReference>
<evidence type="ECO:0000259" key="7">
    <source>
        <dbReference type="Pfam" id="PF17917"/>
    </source>
</evidence>
<sequence length="100" mass="11822">MNFLDFPDPHSPLTLSCDFPKQAIGGMLKQHVDDKLKIIYDHSQKCTPSQQKYYLYEGEALAIVECVRRMRHFLLPLEFTTETDHYPLVDFHKKKVQKMH</sequence>
<keyword evidence="2" id="KW-0548">Nucleotidyltransferase</keyword>
<evidence type="ECO:0000313" key="8">
    <source>
        <dbReference type="EMBL" id="CAF0984679.1"/>
    </source>
</evidence>
<keyword evidence="10" id="KW-1185">Reference proteome</keyword>
<dbReference type="GO" id="GO:0004519">
    <property type="term" value="F:endonuclease activity"/>
    <property type="evidence" value="ECO:0007669"/>
    <property type="project" value="UniProtKB-KW"/>
</dbReference>
<dbReference type="AlphaFoldDB" id="A0A814FGD3"/>
<evidence type="ECO:0000256" key="3">
    <source>
        <dbReference type="ARBA" id="ARBA00022722"/>
    </source>
</evidence>
<gene>
    <name evidence="8" type="ORF">GPM918_LOCUS12935</name>
    <name evidence="9" type="ORF">SRO942_LOCUS12935</name>
</gene>
<evidence type="ECO:0000313" key="10">
    <source>
        <dbReference type="Proteomes" id="UP000663829"/>
    </source>
</evidence>
<keyword evidence="3" id="KW-0540">Nuclease</keyword>
<evidence type="ECO:0000256" key="2">
    <source>
        <dbReference type="ARBA" id="ARBA00022695"/>
    </source>
</evidence>
<name>A0A814FGD3_9BILA</name>
<evidence type="ECO:0000256" key="1">
    <source>
        <dbReference type="ARBA" id="ARBA00022679"/>
    </source>
</evidence>
<dbReference type="GO" id="GO:0016787">
    <property type="term" value="F:hydrolase activity"/>
    <property type="evidence" value="ECO:0007669"/>
    <property type="project" value="UniProtKB-KW"/>
</dbReference>
<reference evidence="8" key="1">
    <citation type="submission" date="2021-02" db="EMBL/GenBank/DDBJ databases">
        <authorList>
            <person name="Nowell W R."/>
        </authorList>
    </citation>
    <scope>NUCLEOTIDE SEQUENCE</scope>
</reference>
<proteinExistence type="predicted"/>
<dbReference type="Proteomes" id="UP000681722">
    <property type="component" value="Unassembled WGS sequence"/>
</dbReference>
<dbReference type="InterPro" id="IPR043502">
    <property type="entry name" value="DNA/RNA_pol_sf"/>
</dbReference>
<keyword evidence="5" id="KW-0378">Hydrolase</keyword>
<evidence type="ECO:0000313" key="9">
    <source>
        <dbReference type="EMBL" id="CAF3756977.1"/>
    </source>
</evidence>
<dbReference type="EMBL" id="CAJOBC010002896">
    <property type="protein sequence ID" value="CAF3756977.1"/>
    <property type="molecule type" value="Genomic_DNA"/>
</dbReference>
<evidence type="ECO:0000256" key="4">
    <source>
        <dbReference type="ARBA" id="ARBA00022759"/>
    </source>
</evidence>
<evidence type="ECO:0000256" key="5">
    <source>
        <dbReference type="ARBA" id="ARBA00022801"/>
    </source>
</evidence>
<dbReference type="PANTHER" id="PTHR37984:SF5">
    <property type="entry name" value="PROTEIN NYNRIN-LIKE"/>
    <property type="match status" value="1"/>
</dbReference>
<protein>
    <recommendedName>
        <fullName evidence="7">Reverse transcriptase RNase H-like domain-containing protein</fullName>
    </recommendedName>
</protein>
<keyword evidence="1" id="KW-0808">Transferase</keyword>
<dbReference type="GO" id="GO:0003964">
    <property type="term" value="F:RNA-directed DNA polymerase activity"/>
    <property type="evidence" value="ECO:0007669"/>
    <property type="project" value="UniProtKB-KW"/>
</dbReference>